<dbReference type="Gene3D" id="3.40.30.10">
    <property type="entry name" value="Glutaredoxin"/>
    <property type="match status" value="1"/>
</dbReference>
<dbReference type="InterPro" id="IPR004045">
    <property type="entry name" value="Glutathione_S-Trfase_N"/>
</dbReference>
<dbReference type="InterPro" id="IPR036282">
    <property type="entry name" value="Glutathione-S-Trfase_C_sf"/>
</dbReference>
<dbReference type="SUPFAM" id="SSF52833">
    <property type="entry name" value="Thioredoxin-like"/>
    <property type="match status" value="1"/>
</dbReference>
<dbReference type="EMBL" id="QJPH01000581">
    <property type="protein sequence ID" value="PZN69290.1"/>
    <property type="molecule type" value="Genomic_DNA"/>
</dbReference>
<feature type="domain" description="GST N-terminal" evidence="1">
    <location>
        <begin position="1"/>
        <end position="77"/>
    </location>
</feature>
<dbReference type="SFLD" id="SFLDS00019">
    <property type="entry name" value="Glutathione_Transferase_(cytos"/>
    <property type="match status" value="1"/>
</dbReference>
<dbReference type="PROSITE" id="PS50405">
    <property type="entry name" value="GST_CTER"/>
    <property type="match status" value="1"/>
</dbReference>
<reference evidence="3 4" key="1">
    <citation type="journal article" date="2018" name="Aquat. Microb. Ecol.">
        <title>Gammaproteobacterial methanotrophs dominate.</title>
        <authorList>
            <person name="Rissanen A.J."/>
            <person name="Saarenheimo J."/>
            <person name="Tiirola M."/>
            <person name="Peura S."/>
            <person name="Aalto S.L."/>
            <person name="Karvinen A."/>
            <person name="Nykanen H."/>
        </authorList>
    </citation>
    <scope>NUCLEOTIDE SEQUENCE [LARGE SCALE GENOMIC DNA]</scope>
    <source>
        <strain evidence="3">AMbin10</strain>
    </source>
</reference>
<dbReference type="GO" id="GO:0016740">
    <property type="term" value="F:transferase activity"/>
    <property type="evidence" value="ECO:0007669"/>
    <property type="project" value="UniProtKB-KW"/>
</dbReference>
<evidence type="ECO:0000313" key="3">
    <source>
        <dbReference type="EMBL" id="PZN69290.1"/>
    </source>
</evidence>
<dbReference type="InterPro" id="IPR036249">
    <property type="entry name" value="Thioredoxin-like_sf"/>
</dbReference>
<dbReference type="SFLD" id="SFLDG00358">
    <property type="entry name" value="Main_(cytGST)"/>
    <property type="match status" value="1"/>
</dbReference>
<comment type="caution">
    <text evidence="3">The sequence shown here is derived from an EMBL/GenBank/DDBJ whole genome shotgun (WGS) entry which is preliminary data.</text>
</comment>
<name>A0A2W4RZP6_9GAMM</name>
<dbReference type="Gene3D" id="1.20.1050.10">
    <property type="match status" value="1"/>
</dbReference>
<dbReference type="Proteomes" id="UP000249396">
    <property type="component" value="Unassembled WGS sequence"/>
</dbReference>
<dbReference type="InterPro" id="IPR040079">
    <property type="entry name" value="Glutathione_S-Trfase"/>
</dbReference>
<dbReference type="SUPFAM" id="SSF47616">
    <property type="entry name" value="GST C-terminal domain-like"/>
    <property type="match status" value="1"/>
</dbReference>
<dbReference type="AlphaFoldDB" id="A0A2W4RZP6"/>
<proteinExistence type="predicted"/>
<dbReference type="CDD" id="cd00570">
    <property type="entry name" value="GST_N_family"/>
    <property type="match status" value="1"/>
</dbReference>
<organism evidence="3 4">
    <name type="scientific">Candidatus Methylumidiphilus alinenensis</name>
    <dbReference type="NCBI Taxonomy" id="2202197"/>
    <lineage>
        <taxon>Bacteria</taxon>
        <taxon>Pseudomonadati</taxon>
        <taxon>Pseudomonadota</taxon>
        <taxon>Gammaproteobacteria</taxon>
        <taxon>Methylococcales</taxon>
        <taxon>Candidatus Methylumidiphilus</taxon>
    </lineage>
</organism>
<evidence type="ECO:0000259" key="2">
    <source>
        <dbReference type="PROSITE" id="PS50405"/>
    </source>
</evidence>
<dbReference type="InterPro" id="IPR050983">
    <property type="entry name" value="GST_Omega/HSP26"/>
</dbReference>
<dbReference type="Pfam" id="PF13417">
    <property type="entry name" value="GST_N_3"/>
    <property type="match status" value="1"/>
</dbReference>
<dbReference type="PANTHER" id="PTHR43968">
    <property type="match status" value="1"/>
</dbReference>
<dbReference type="PROSITE" id="PS50404">
    <property type="entry name" value="GST_NTER"/>
    <property type="match status" value="1"/>
</dbReference>
<dbReference type="InterPro" id="IPR010987">
    <property type="entry name" value="Glutathione-S-Trfase_C-like"/>
</dbReference>
<evidence type="ECO:0000313" key="4">
    <source>
        <dbReference type="Proteomes" id="UP000249396"/>
    </source>
</evidence>
<feature type="domain" description="GST C-terminal" evidence="2">
    <location>
        <begin position="82"/>
        <end position="216"/>
    </location>
</feature>
<dbReference type="GO" id="GO:0005737">
    <property type="term" value="C:cytoplasm"/>
    <property type="evidence" value="ECO:0007669"/>
    <property type="project" value="TreeGrafter"/>
</dbReference>
<dbReference type="PANTHER" id="PTHR43968:SF6">
    <property type="entry name" value="GLUTATHIONE S-TRANSFERASE OMEGA"/>
    <property type="match status" value="1"/>
</dbReference>
<sequence>MITLHGFAISNYYNKIKLVLLEKDIPFKEELTYPSQDEALLKRSPLGKIPFIETTQGCLSESQAILEYLEDAYPEKPLYPSNPFEHAQNRELIQHLELNIELVARRLYKEAFFGGVVSDETKQEVKEKVEAGLIGLVRLAKFSPYILGTEITTADFLTWVHFGTFGMALQKIYDEDLIAKHVPNVSTYLALIESRPHVQTVAADRALALQAFFKGK</sequence>
<gene>
    <name evidence="3" type="ORF">DM484_29965</name>
</gene>
<evidence type="ECO:0000259" key="1">
    <source>
        <dbReference type="PROSITE" id="PS50404"/>
    </source>
</evidence>
<accession>A0A2W4RZP6</accession>
<protein>
    <submittedName>
        <fullName evidence="3">Glutathione S-transferase</fullName>
    </submittedName>
</protein>
<keyword evidence="3" id="KW-0808">Transferase</keyword>